<evidence type="ECO:0000256" key="9">
    <source>
        <dbReference type="ARBA" id="ARBA00023136"/>
    </source>
</evidence>
<keyword evidence="13" id="KW-1185">Reference proteome</keyword>
<name>A0A9N9QA91_9CUCU</name>
<dbReference type="EMBL" id="OU892287">
    <property type="protein sequence ID" value="CAG9762071.1"/>
    <property type="molecule type" value="Genomic_DNA"/>
</dbReference>
<dbReference type="Proteomes" id="UP001152799">
    <property type="component" value="Chromosome 11"/>
</dbReference>
<sequence length="369" mass="42924">MFKLTKPQQIYIIVALAVISFVIIFYFTDSPNNEITLLNTTEQEYKFLSDPQKLLNITFTYNLNNKNVCSNNTQENILAVFIVTSYFGNVETRSSMRQAFSIEDLRKKGLRRVFLLGEASRDKYTTQKSINDESRRFGDIIQGNFSEAYRNLTYKHIMGLKWASTYCPNAKYLIKMDDDTVVNMYILKTMLKSLENIYNKDFIAGYKLENMLAIRQTANKWYVTKEEYPSTKYPTFVSGWFYITKPQTALKLATIANYQKYFWIDDVFVTGIIAKKLKILLFDISKYFVINSEFLQCCLQDLNKKIDCDIYVGPNGGDDNMFYKFNEKIKLCLNEGCIKRSKPLNETCVAEKKVNLGKGDPEINDFRLS</sequence>
<evidence type="ECO:0000256" key="3">
    <source>
        <dbReference type="ARBA" id="ARBA00022676"/>
    </source>
</evidence>
<accession>A0A9N9QA91</accession>
<dbReference type="Gene3D" id="3.90.550.50">
    <property type="match status" value="1"/>
</dbReference>
<evidence type="ECO:0000256" key="6">
    <source>
        <dbReference type="ARBA" id="ARBA00022968"/>
    </source>
</evidence>
<evidence type="ECO:0000256" key="2">
    <source>
        <dbReference type="ARBA" id="ARBA00008661"/>
    </source>
</evidence>
<dbReference type="GO" id="GO:0016758">
    <property type="term" value="F:hexosyltransferase activity"/>
    <property type="evidence" value="ECO:0007669"/>
    <property type="project" value="InterPro"/>
</dbReference>
<keyword evidence="3 11" id="KW-0328">Glycosyltransferase</keyword>
<comment type="similarity">
    <text evidence="2 11">Belongs to the glycosyltransferase 31 family.</text>
</comment>
<comment type="subcellular location">
    <subcellularLocation>
        <location evidence="1 11">Golgi apparatus membrane</location>
        <topology evidence="1 11">Single-pass type II membrane protein</topology>
    </subcellularLocation>
</comment>
<gene>
    <name evidence="12" type="ORF">CEUTPL_LOCUS2756</name>
</gene>
<keyword evidence="7 11" id="KW-1133">Transmembrane helix</keyword>
<organism evidence="12 13">
    <name type="scientific">Ceutorhynchus assimilis</name>
    <name type="common">cabbage seed weevil</name>
    <dbReference type="NCBI Taxonomy" id="467358"/>
    <lineage>
        <taxon>Eukaryota</taxon>
        <taxon>Metazoa</taxon>
        <taxon>Ecdysozoa</taxon>
        <taxon>Arthropoda</taxon>
        <taxon>Hexapoda</taxon>
        <taxon>Insecta</taxon>
        <taxon>Pterygota</taxon>
        <taxon>Neoptera</taxon>
        <taxon>Endopterygota</taxon>
        <taxon>Coleoptera</taxon>
        <taxon>Polyphaga</taxon>
        <taxon>Cucujiformia</taxon>
        <taxon>Curculionidae</taxon>
        <taxon>Ceutorhynchinae</taxon>
        <taxon>Ceutorhynchus</taxon>
    </lineage>
</organism>
<evidence type="ECO:0000256" key="8">
    <source>
        <dbReference type="ARBA" id="ARBA00023034"/>
    </source>
</evidence>
<evidence type="ECO:0000256" key="1">
    <source>
        <dbReference type="ARBA" id="ARBA00004323"/>
    </source>
</evidence>
<dbReference type="Pfam" id="PF01762">
    <property type="entry name" value="Galactosyl_T"/>
    <property type="match status" value="1"/>
</dbReference>
<keyword evidence="10" id="KW-0325">Glycoprotein</keyword>
<keyword evidence="4" id="KW-0808">Transferase</keyword>
<keyword evidence="9 11" id="KW-0472">Membrane</keyword>
<evidence type="ECO:0000256" key="5">
    <source>
        <dbReference type="ARBA" id="ARBA00022692"/>
    </source>
</evidence>
<dbReference type="GO" id="GO:0000139">
    <property type="term" value="C:Golgi membrane"/>
    <property type="evidence" value="ECO:0007669"/>
    <property type="project" value="UniProtKB-SubCell"/>
</dbReference>
<keyword evidence="8 11" id="KW-0333">Golgi apparatus</keyword>
<dbReference type="EC" id="2.4.1.-" evidence="11"/>
<feature type="transmembrane region" description="Helical" evidence="11">
    <location>
        <begin position="9"/>
        <end position="27"/>
    </location>
</feature>
<dbReference type="PANTHER" id="PTHR11214:SF235">
    <property type="entry name" value="HEXOSYLTRANSFERASE"/>
    <property type="match status" value="1"/>
</dbReference>
<evidence type="ECO:0000313" key="12">
    <source>
        <dbReference type="EMBL" id="CAG9762071.1"/>
    </source>
</evidence>
<evidence type="ECO:0000256" key="11">
    <source>
        <dbReference type="RuleBase" id="RU363063"/>
    </source>
</evidence>
<keyword evidence="5 11" id="KW-0812">Transmembrane</keyword>
<evidence type="ECO:0000256" key="4">
    <source>
        <dbReference type="ARBA" id="ARBA00022679"/>
    </source>
</evidence>
<dbReference type="AlphaFoldDB" id="A0A9N9QA91"/>
<dbReference type="OrthoDB" id="2139606at2759"/>
<dbReference type="PANTHER" id="PTHR11214">
    <property type="entry name" value="BETA-1,3-N-ACETYLGLUCOSAMINYLTRANSFERASE"/>
    <property type="match status" value="1"/>
</dbReference>
<dbReference type="InterPro" id="IPR002659">
    <property type="entry name" value="Glyco_trans_31"/>
</dbReference>
<proteinExistence type="inferred from homology"/>
<evidence type="ECO:0000313" key="13">
    <source>
        <dbReference type="Proteomes" id="UP001152799"/>
    </source>
</evidence>
<evidence type="ECO:0000256" key="7">
    <source>
        <dbReference type="ARBA" id="ARBA00022989"/>
    </source>
</evidence>
<evidence type="ECO:0000256" key="10">
    <source>
        <dbReference type="ARBA" id="ARBA00023180"/>
    </source>
</evidence>
<dbReference type="FunFam" id="3.90.550.50:FF:000001">
    <property type="entry name" value="Hexosyltransferase"/>
    <property type="match status" value="1"/>
</dbReference>
<dbReference type="GO" id="GO:0006493">
    <property type="term" value="P:protein O-linked glycosylation"/>
    <property type="evidence" value="ECO:0007669"/>
    <property type="project" value="TreeGrafter"/>
</dbReference>
<protein>
    <recommendedName>
        <fullName evidence="11">Hexosyltransferase</fullName>
        <ecNumber evidence="11">2.4.1.-</ecNumber>
    </recommendedName>
</protein>
<reference evidence="12" key="1">
    <citation type="submission" date="2022-01" db="EMBL/GenBank/DDBJ databases">
        <authorList>
            <person name="King R."/>
        </authorList>
    </citation>
    <scope>NUCLEOTIDE SEQUENCE</scope>
</reference>
<keyword evidence="6 11" id="KW-0735">Signal-anchor</keyword>